<feature type="domain" description="DNA helicase Pif1-like 2B" evidence="3">
    <location>
        <begin position="737"/>
        <end position="783"/>
    </location>
</feature>
<accession>A0A9J5Z1Z3</accession>
<dbReference type="GO" id="GO:0005524">
    <property type="term" value="F:ATP binding"/>
    <property type="evidence" value="ECO:0007669"/>
    <property type="project" value="UniProtKB-KW"/>
</dbReference>
<keyword evidence="1" id="KW-0547">Nucleotide-binding</keyword>
<comment type="catalytic activity">
    <reaction evidence="1">
        <text>ATP + H2O = ADP + phosphate + H(+)</text>
        <dbReference type="Rhea" id="RHEA:13065"/>
        <dbReference type="ChEBI" id="CHEBI:15377"/>
        <dbReference type="ChEBI" id="CHEBI:15378"/>
        <dbReference type="ChEBI" id="CHEBI:30616"/>
        <dbReference type="ChEBI" id="CHEBI:43474"/>
        <dbReference type="ChEBI" id="CHEBI:456216"/>
        <dbReference type="EC" id="5.6.2.3"/>
    </reaction>
</comment>
<keyword evidence="1" id="KW-0378">Hydrolase</keyword>
<comment type="caution">
    <text evidence="4">The sequence shown here is derived from an EMBL/GenBank/DDBJ whole genome shotgun (WGS) entry which is preliminary data.</text>
</comment>
<dbReference type="PANTHER" id="PTHR10492">
    <property type="match status" value="1"/>
</dbReference>
<dbReference type="EC" id="5.6.2.3" evidence="1"/>
<keyword evidence="1" id="KW-0067">ATP-binding</keyword>
<organism evidence="4 5">
    <name type="scientific">Solanum commersonii</name>
    <name type="common">Commerson's wild potato</name>
    <name type="synonym">Commerson's nightshade</name>
    <dbReference type="NCBI Taxonomy" id="4109"/>
    <lineage>
        <taxon>Eukaryota</taxon>
        <taxon>Viridiplantae</taxon>
        <taxon>Streptophyta</taxon>
        <taxon>Embryophyta</taxon>
        <taxon>Tracheophyta</taxon>
        <taxon>Spermatophyta</taxon>
        <taxon>Magnoliopsida</taxon>
        <taxon>eudicotyledons</taxon>
        <taxon>Gunneridae</taxon>
        <taxon>Pentapetalae</taxon>
        <taxon>asterids</taxon>
        <taxon>lamiids</taxon>
        <taxon>Solanales</taxon>
        <taxon>Solanaceae</taxon>
        <taxon>Solanoideae</taxon>
        <taxon>Solaneae</taxon>
        <taxon>Solanum</taxon>
    </lineage>
</organism>
<dbReference type="Proteomes" id="UP000824120">
    <property type="component" value="Chromosome 5"/>
</dbReference>
<dbReference type="EMBL" id="JACXVP010000005">
    <property type="protein sequence ID" value="KAG5606905.1"/>
    <property type="molecule type" value="Genomic_DNA"/>
</dbReference>
<comment type="cofactor">
    <cofactor evidence="1">
        <name>Mg(2+)</name>
        <dbReference type="ChEBI" id="CHEBI:18420"/>
    </cofactor>
</comment>
<comment type="similarity">
    <text evidence="1">Belongs to the helicase family.</text>
</comment>
<evidence type="ECO:0000256" key="1">
    <source>
        <dbReference type="RuleBase" id="RU363044"/>
    </source>
</evidence>
<dbReference type="Pfam" id="PF21530">
    <property type="entry name" value="Pif1_2B_dom"/>
    <property type="match status" value="1"/>
</dbReference>
<keyword evidence="1" id="KW-0227">DNA damage</keyword>
<dbReference type="GO" id="GO:0043139">
    <property type="term" value="F:5'-3' DNA helicase activity"/>
    <property type="evidence" value="ECO:0007669"/>
    <property type="project" value="UniProtKB-EC"/>
</dbReference>
<evidence type="ECO:0000313" key="5">
    <source>
        <dbReference type="Proteomes" id="UP000824120"/>
    </source>
</evidence>
<reference evidence="4 5" key="1">
    <citation type="submission" date="2020-09" db="EMBL/GenBank/DDBJ databases">
        <title>De no assembly of potato wild relative species, Solanum commersonii.</title>
        <authorList>
            <person name="Cho K."/>
        </authorList>
    </citation>
    <scope>NUCLEOTIDE SEQUENCE [LARGE SCALE GENOMIC DNA]</scope>
    <source>
        <strain evidence="4">LZ3.2</strain>
        <tissue evidence="4">Leaf</tissue>
    </source>
</reference>
<dbReference type="InterPro" id="IPR049163">
    <property type="entry name" value="Pif1-like_2B_dom"/>
</dbReference>
<keyword evidence="5" id="KW-1185">Reference proteome</keyword>
<dbReference type="AlphaFoldDB" id="A0A9J5Z1Z3"/>
<dbReference type="Pfam" id="PF05970">
    <property type="entry name" value="PIF1"/>
    <property type="match status" value="1"/>
</dbReference>
<dbReference type="GO" id="GO:0016787">
    <property type="term" value="F:hydrolase activity"/>
    <property type="evidence" value="ECO:0007669"/>
    <property type="project" value="UniProtKB-KW"/>
</dbReference>
<dbReference type="PANTHER" id="PTHR10492:SF101">
    <property type="entry name" value="ATP-DEPENDENT DNA HELICASE"/>
    <property type="match status" value="1"/>
</dbReference>
<dbReference type="GO" id="GO:0006310">
    <property type="term" value="P:DNA recombination"/>
    <property type="evidence" value="ECO:0007669"/>
    <property type="project" value="UniProtKB-KW"/>
</dbReference>
<dbReference type="SUPFAM" id="SSF52540">
    <property type="entry name" value="P-loop containing nucleoside triphosphate hydrolases"/>
    <property type="match status" value="2"/>
</dbReference>
<dbReference type="InterPro" id="IPR010285">
    <property type="entry name" value="DNA_helicase_pif1-like_DEAD"/>
</dbReference>
<evidence type="ECO:0000313" key="4">
    <source>
        <dbReference type="EMBL" id="KAG5606905.1"/>
    </source>
</evidence>
<evidence type="ECO:0000259" key="3">
    <source>
        <dbReference type="Pfam" id="PF21530"/>
    </source>
</evidence>
<sequence>MIYTIEFQKRGLPHAHILLFLHNKSPNIGDIDDIISDELPNKLLDPNYYVAVTNFMMHDPCGSVRKSSPCMQNGKCSKHFSKRFFLSTSIDEEGYPVYRRRDDGRSTKRSGIDLDNRYVVPHNRFLLLKYGAHINAEWWNQSRSITYLFKYVNKGHDRVTAAFCDSANSSDSRGVDEINMYCDCRYISPCEAAWRIFKFPIHHREPSVKRLSFHLPGNQNIIFSYEDPIDVVINKPTIKESKFLSWFEANKEFPEARDLTYAEFPLKFVWKQQSKRWDKRKTSTFSIERIFFVPPGSGEQYYLRLLLNIVRGPTSYEDIRRINYIDHETFRDACYALGLLDDDKEYVDAIVEASQWEMPSYLRQLFAMLLISNSMSRSEVVWQSTWHLLSEDILHEQRRVLDNPKAYLSDVDLKNCCLQKMESFLKSCGRSFSDFPTMPIPVYTEDDVDITNRLICDEMCYNKQALADEHQQLVLNLTDEQKSVYKKIMAAINENMGGFFFLYGFGGTGKIYIWKTLSAAIRSKGDVVLTVASSGIASLLLPGGLTAHSRFVIPLNITEDSTCNLKQGIPLAHLLIKTKLIIWDEAPMMHKHCFEALDKTLRDIIGYKDATKSELPFGGKTIVLGDDFRQILHVIPKGSRQDIVNATLNSSYLWPHCELLTLTKNMRLQNSDADTDLKEFIGNSFDGIDKVSIPKDLLITEYTDPIAAIVEKSYLSSDKICKSDHIYSALEHVHTPDFLNTIKCSGVPNHSITLKVGVPVMLLRNIDQTAGLCNGTRLIVTKLENQVIEAKILSGQMAGHKVFIPRMTLTPSNARISFKFQRRQFPITVSFAMTINKSQGQSLSHVGLFLKKPVFTHRQLYVAVLE</sequence>
<dbReference type="InterPro" id="IPR027417">
    <property type="entry name" value="P-loop_NTPase"/>
</dbReference>
<dbReference type="OrthoDB" id="1931557at2759"/>
<dbReference type="Gene3D" id="3.40.50.300">
    <property type="entry name" value="P-loop containing nucleotide triphosphate hydrolases"/>
    <property type="match status" value="1"/>
</dbReference>
<keyword evidence="1" id="KW-0347">Helicase</keyword>
<gene>
    <name evidence="4" type="ORF">H5410_028397</name>
</gene>
<evidence type="ECO:0000259" key="2">
    <source>
        <dbReference type="Pfam" id="PF05970"/>
    </source>
</evidence>
<dbReference type="GO" id="GO:0006281">
    <property type="term" value="P:DNA repair"/>
    <property type="evidence" value="ECO:0007669"/>
    <property type="project" value="UniProtKB-KW"/>
</dbReference>
<keyword evidence="1" id="KW-0234">DNA repair</keyword>
<proteinExistence type="inferred from homology"/>
<name>A0A9J5Z1Z3_SOLCO</name>
<keyword evidence="1" id="KW-0233">DNA recombination</keyword>
<protein>
    <recommendedName>
        <fullName evidence="1">ATP-dependent DNA helicase</fullName>
        <ecNumber evidence="1">5.6.2.3</ecNumber>
    </recommendedName>
</protein>
<feature type="domain" description="DNA helicase Pif1-like DEAD-box helicase" evidence="2">
    <location>
        <begin position="477"/>
        <end position="680"/>
    </location>
</feature>
<dbReference type="GO" id="GO:0000723">
    <property type="term" value="P:telomere maintenance"/>
    <property type="evidence" value="ECO:0007669"/>
    <property type="project" value="InterPro"/>
</dbReference>